<keyword evidence="2" id="KW-0812">Transmembrane</keyword>
<dbReference type="AlphaFoldDB" id="A0A843UL80"/>
<evidence type="ECO:0000313" key="5">
    <source>
        <dbReference type="Proteomes" id="UP000652761"/>
    </source>
</evidence>
<organism evidence="4 5">
    <name type="scientific">Colocasia esculenta</name>
    <name type="common">Wild taro</name>
    <name type="synonym">Arum esculentum</name>
    <dbReference type="NCBI Taxonomy" id="4460"/>
    <lineage>
        <taxon>Eukaryota</taxon>
        <taxon>Viridiplantae</taxon>
        <taxon>Streptophyta</taxon>
        <taxon>Embryophyta</taxon>
        <taxon>Tracheophyta</taxon>
        <taxon>Spermatophyta</taxon>
        <taxon>Magnoliopsida</taxon>
        <taxon>Liliopsida</taxon>
        <taxon>Araceae</taxon>
        <taxon>Aroideae</taxon>
        <taxon>Colocasieae</taxon>
        <taxon>Colocasia</taxon>
    </lineage>
</organism>
<feature type="domain" description="START" evidence="3">
    <location>
        <begin position="119"/>
        <end position="307"/>
    </location>
</feature>
<feature type="region of interest" description="Disordered" evidence="1">
    <location>
        <begin position="419"/>
        <end position="439"/>
    </location>
</feature>
<dbReference type="OrthoDB" id="5403181at2759"/>
<feature type="region of interest" description="Disordered" evidence="1">
    <location>
        <begin position="333"/>
        <end position="369"/>
    </location>
</feature>
<feature type="compositionally biased region" description="Basic residues" evidence="1">
    <location>
        <begin position="429"/>
        <end position="439"/>
    </location>
</feature>
<keyword evidence="5" id="KW-1185">Reference proteome</keyword>
<feature type="region of interest" description="Disordered" evidence="1">
    <location>
        <begin position="65"/>
        <end position="94"/>
    </location>
</feature>
<comment type="caution">
    <text evidence="4">The sequence shown here is derived from an EMBL/GenBank/DDBJ whole genome shotgun (WGS) entry which is preliminary data.</text>
</comment>
<evidence type="ECO:0000259" key="3">
    <source>
        <dbReference type="PROSITE" id="PS50848"/>
    </source>
</evidence>
<dbReference type="GO" id="GO:0008289">
    <property type="term" value="F:lipid binding"/>
    <property type="evidence" value="ECO:0007669"/>
    <property type="project" value="InterPro"/>
</dbReference>
<gene>
    <name evidence="4" type="ORF">Taro_013129</name>
</gene>
<proteinExistence type="predicted"/>
<protein>
    <recommendedName>
        <fullName evidence="3">START domain-containing protein</fullName>
    </recommendedName>
</protein>
<dbReference type="Gene3D" id="3.30.530.20">
    <property type="match status" value="1"/>
</dbReference>
<dbReference type="EMBL" id="NMUH01000519">
    <property type="protein sequence ID" value="MQL80669.1"/>
    <property type="molecule type" value="Genomic_DNA"/>
</dbReference>
<dbReference type="InterPro" id="IPR051213">
    <property type="entry name" value="START_lipid_transfer"/>
</dbReference>
<feature type="transmembrane region" description="Helical" evidence="2">
    <location>
        <begin position="33"/>
        <end position="51"/>
    </location>
</feature>
<keyword evidence="2" id="KW-0472">Membrane</keyword>
<dbReference type="PANTHER" id="PTHR19308:SF13">
    <property type="entry name" value="OS02G0468400 PROTEIN"/>
    <property type="match status" value="1"/>
</dbReference>
<dbReference type="Proteomes" id="UP000652761">
    <property type="component" value="Unassembled WGS sequence"/>
</dbReference>
<dbReference type="SUPFAM" id="SSF55961">
    <property type="entry name" value="Bet v1-like"/>
    <property type="match status" value="1"/>
</dbReference>
<dbReference type="InterPro" id="IPR002913">
    <property type="entry name" value="START_lipid-bd_dom"/>
</dbReference>
<dbReference type="GO" id="GO:0005737">
    <property type="term" value="C:cytoplasm"/>
    <property type="evidence" value="ECO:0007669"/>
    <property type="project" value="UniProtKB-ARBA"/>
</dbReference>
<reference evidence="4" key="1">
    <citation type="submission" date="2017-07" db="EMBL/GenBank/DDBJ databases">
        <title>Taro Niue Genome Assembly and Annotation.</title>
        <authorList>
            <person name="Atibalentja N."/>
            <person name="Keating K."/>
            <person name="Fields C.J."/>
        </authorList>
    </citation>
    <scope>NUCLEOTIDE SEQUENCE</scope>
    <source>
        <strain evidence="4">Niue_2</strain>
        <tissue evidence="4">Leaf</tissue>
    </source>
</reference>
<keyword evidence="2" id="KW-1133">Transmembrane helix</keyword>
<evidence type="ECO:0000313" key="4">
    <source>
        <dbReference type="EMBL" id="MQL80669.1"/>
    </source>
</evidence>
<evidence type="ECO:0000256" key="1">
    <source>
        <dbReference type="SAM" id="MobiDB-lite"/>
    </source>
</evidence>
<sequence>MAGKEPLVGIGDLAGRSIPHPMEESWRSGGSALGGWATAFVLLFLLFWQLLRAVSARRQLRPRQPSVGAFSTADTRPVDGASPSPSPSSSSGISEIMSEEDFKILINNLEGNFDDVDRWEDVIDKKNDKISYNAKCCKPKDGPLRYLSVTTFEKCSVETLRDFYMDNEYRKEWDKTLVDHEQLEIDVSSGTEVGRMIKKFPLLSPREYVLAWRVWEGKNKSFYCLVKGLWGEDNSEPNAICKHHVVFIRSSFKDEGWEKVPDRDACEIKMVHQEDAGLNIEMAKLAFAKGIWSYICKMNTALHEYSSRRLTRSASVATSLVFIQVPPGLEDDIRKSSSGSYESSGGSGSGGRDIIKEAQGSEDEPSPIKKLLKKPSKTWIAKSLLVIGGIVCLSRGHSALGGQVAMACILKKLMKHEDVSSQGEPARLSRGRRSHRHRN</sequence>
<name>A0A843UL80_COLES</name>
<evidence type="ECO:0000256" key="2">
    <source>
        <dbReference type="SAM" id="Phobius"/>
    </source>
</evidence>
<dbReference type="PROSITE" id="PS50848">
    <property type="entry name" value="START"/>
    <property type="match status" value="1"/>
</dbReference>
<accession>A0A843UL80</accession>
<dbReference type="InterPro" id="IPR023393">
    <property type="entry name" value="START-like_dom_sf"/>
</dbReference>
<dbReference type="PANTHER" id="PTHR19308">
    <property type="entry name" value="PHOSPHATIDYLCHOLINE TRANSFER PROTEIN"/>
    <property type="match status" value="1"/>
</dbReference>